<evidence type="ECO:0000313" key="3">
    <source>
        <dbReference type="Proteomes" id="UP001634394"/>
    </source>
</evidence>
<sequence length="177" mass="18631">MTIFKNNCLIACLCYLCTIIGYILLTAGFVTPAWKIETSGGVTRYSGLIMACYSNLSCTFDVDTIKSYASGDFSGFQIGAMTLGIAAWVFGLVELVVVMVYSCFPLTVTGILSIIFAFVSGISGVVCVIIYGSGISTISALYNLSQLTASWSLGLFTGGSALMIAVGIILIVNVCVL</sequence>
<dbReference type="AlphaFoldDB" id="A0ABD3XTX2"/>
<protein>
    <submittedName>
        <fullName evidence="2">Uncharacterized protein</fullName>
    </submittedName>
</protein>
<dbReference type="Proteomes" id="UP001634394">
    <property type="component" value="Unassembled WGS sequence"/>
</dbReference>
<keyword evidence="1" id="KW-1133">Transmembrane helix</keyword>
<comment type="caution">
    <text evidence="2">The sequence shown here is derived from an EMBL/GenBank/DDBJ whole genome shotgun (WGS) entry which is preliminary data.</text>
</comment>
<organism evidence="2 3">
    <name type="scientific">Sinanodonta woodiana</name>
    <name type="common">Chinese pond mussel</name>
    <name type="synonym">Anodonta woodiana</name>
    <dbReference type="NCBI Taxonomy" id="1069815"/>
    <lineage>
        <taxon>Eukaryota</taxon>
        <taxon>Metazoa</taxon>
        <taxon>Spiralia</taxon>
        <taxon>Lophotrochozoa</taxon>
        <taxon>Mollusca</taxon>
        <taxon>Bivalvia</taxon>
        <taxon>Autobranchia</taxon>
        <taxon>Heteroconchia</taxon>
        <taxon>Palaeoheterodonta</taxon>
        <taxon>Unionida</taxon>
        <taxon>Unionoidea</taxon>
        <taxon>Unionidae</taxon>
        <taxon>Unioninae</taxon>
        <taxon>Sinanodonta</taxon>
    </lineage>
</organism>
<evidence type="ECO:0000313" key="2">
    <source>
        <dbReference type="EMBL" id="KAL3889641.1"/>
    </source>
</evidence>
<feature type="transmembrane region" description="Helical" evidence="1">
    <location>
        <begin position="78"/>
        <end position="104"/>
    </location>
</feature>
<name>A0ABD3XTX2_SINWO</name>
<keyword evidence="1" id="KW-0472">Membrane</keyword>
<reference evidence="2 3" key="1">
    <citation type="submission" date="2024-11" db="EMBL/GenBank/DDBJ databases">
        <title>Chromosome-level genome assembly of the freshwater bivalve Anodonta woodiana.</title>
        <authorList>
            <person name="Chen X."/>
        </authorList>
    </citation>
    <scope>NUCLEOTIDE SEQUENCE [LARGE SCALE GENOMIC DNA]</scope>
    <source>
        <strain evidence="2">MN2024</strain>
        <tissue evidence="2">Gills</tissue>
    </source>
</reference>
<feature type="transmembrane region" description="Helical" evidence="1">
    <location>
        <begin position="7"/>
        <end position="30"/>
    </location>
</feature>
<dbReference type="EMBL" id="JBJQND010000001">
    <property type="protein sequence ID" value="KAL3889641.1"/>
    <property type="molecule type" value="Genomic_DNA"/>
</dbReference>
<accession>A0ABD3XTX2</accession>
<feature type="transmembrane region" description="Helical" evidence="1">
    <location>
        <begin position="151"/>
        <end position="176"/>
    </location>
</feature>
<keyword evidence="3" id="KW-1185">Reference proteome</keyword>
<proteinExistence type="predicted"/>
<keyword evidence="1" id="KW-0812">Transmembrane</keyword>
<dbReference type="Gene3D" id="1.20.140.150">
    <property type="match status" value="1"/>
</dbReference>
<feature type="transmembrane region" description="Helical" evidence="1">
    <location>
        <begin position="111"/>
        <end position="131"/>
    </location>
</feature>
<gene>
    <name evidence="2" type="ORF">ACJMK2_001977</name>
</gene>
<evidence type="ECO:0000256" key="1">
    <source>
        <dbReference type="SAM" id="Phobius"/>
    </source>
</evidence>